<feature type="region of interest" description="Disordered" evidence="8">
    <location>
        <begin position="272"/>
        <end position="595"/>
    </location>
</feature>
<feature type="region of interest" description="Disordered" evidence="8">
    <location>
        <begin position="625"/>
        <end position="652"/>
    </location>
</feature>
<dbReference type="PROSITE" id="PS00107">
    <property type="entry name" value="PROTEIN_KINASE_ATP"/>
    <property type="match status" value="1"/>
</dbReference>
<keyword evidence="3" id="KW-0808">Transferase</keyword>
<dbReference type="SUPFAM" id="SSF56112">
    <property type="entry name" value="Protein kinase-like (PK-like)"/>
    <property type="match status" value="1"/>
</dbReference>
<evidence type="ECO:0000256" key="5">
    <source>
        <dbReference type="ARBA" id="ARBA00022777"/>
    </source>
</evidence>
<feature type="compositionally biased region" description="Basic and acidic residues" evidence="8">
    <location>
        <begin position="480"/>
        <end position="493"/>
    </location>
</feature>
<feature type="compositionally biased region" description="Low complexity" evidence="8">
    <location>
        <begin position="355"/>
        <end position="370"/>
    </location>
</feature>
<dbReference type="PROSITE" id="PS00108">
    <property type="entry name" value="PROTEIN_KINASE_ST"/>
    <property type="match status" value="1"/>
</dbReference>
<gene>
    <name evidence="10" type="ORF">ABIH81_18350</name>
</gene>
<evidence type="ECO:0000259" key="9">
    <source>
        <dbReference type="PROSITE" id="PS50011"/>
    </source>
</evidence>
<dbReference type="CDD" id="cd14014">
    <property type="entry name" value="STKc_PknB_like"/>
    <property type="match status" value="1"/>
</dbReference>
<dbReference type="EMBL" id="CP157974">
    <property type="protein sequence ID" value="XBT79631.1"/>
    <property type="molecule type" value="Genomic_DNA"/>
</dbReference>
<proteinExistence type="predicted"/>
<dbReference type="PROSITE" id="PS50011">
    <property type="entry name" value="PROTEIN_KINASE_DOM"/>
    <property type="match status" value="1"/>
</dbReference>
<evidence type="ECO:0000256" key="3">
    <source>
        <dbReference type="ARBA" id="ARBA00022679"/>
    </source>
</evidence>
<dbReference type="GO" id="GO:0005524">
    <property type="term" value="F:ATP binding"/>
    <property type="evidence" value="ECO:0007669"/>
    <property type="project" value="UniProtKB-UniRule"/>
</dbReference>
<dbReference type="PANTHER" id="PTHR43289">
    <property type="entry name" value="MITOGEN-ACTIVATED PROTEIN KINASE KINASE KINASE 20-RELATED"/>
    <property type="match status" value="1"/>
</dbReference>
<dbReference type="InterPro" id="IPR017441">
    <property type="entry name" value="Protein_kinase_ATP_BS"/>
</dbReference>
<feature type="compositionally biased region" description="Low complexity" evidence="8">
    <location>
        <begin position="467"/>
        <end position="479"/>
    </location>
</feature>
<dbReference type="AlphaFoldDB" id="A0AAU7QTT9"/>
<dbReference type="Gene3D" id="3.30.200.20">
    <property type="entry name" value="Phosphorylase Kinase, domain 1"/>
    <property type="match status" value="1"/>
</dbReference>
<dbReference type="Gene3D" id="1.10.510.10">
    <property type="entry name" value="Transferase(Phosphotransferase) domain 1"/>
    <property type="match status" value="1"/>
</dbReference>
<dbReference type="InterPro" id="IPR000719">
    <property type="entry name" value="Prot_kinase_dom"/>
</dbReference>
<organism evidence="10">
    <name type="scientific">Micromonospora sp. HUAS YX12</name>
    <dbReference type="NCBI Taxonomy" id="3156396"/>
    <lineage>
        <taxon>Bacteria</taxon>
        <taxon>Bacillati</taxon>
        <taxon>Actinomycetota</taxon>
        <taxon>Actinomycetes</taxon>
        <taxon>Micromonosporales</taxon>
        <taxon>Micromonosporaceae</taxon>
        <taxon>Micromonospora</taxon>
    </lineage>
</organism>
<feature type="compositionally biased region" description="Pro residues" evidence="8">
    <location>
        <begin position="576"/>
        <end position="590"/>
    </location>
</feature>
<feature type="compositionally biased region" description="Gly residues" evidence="8">
    <location>
        <begin position="418"/>
        <end position="466"/>
    </location>
</feature>
<dbReference type="InterPro" id="IPR008271">
    <property type="entry name" value="Ser/Thr_kinase_AS"/>
</dbReference>
<dbReference type="RefSeq" id="WP_349876116.1">
    <property type="nucleotide sequence ID" value="NZ_CP157974.1"/>
</dbReference>
<evidence type="ECO:0000256" key="7">
    <source>
        <dbReference type="PROSITE-ProRule" id="PRU10141"/>
    </source>
</evidence>
<dbReference type="GO" id="GO:0004674">
    <property type="term" value="F:protein serine/threonine kinase activity"/>
    <property type="evidence" value="ECO:0007669"/>
    <property type="project" value="UniProtKB-KW"/>
</dbReference>
<protein>
    <recommendedName>
        <fullName evidence="1">non-specific serine/threonine protein kinase</fullName>
        <ecNumber evidence="1">2.7.11.1</ecNumber>
    </recommendedName>
</protein>
<name>A0AAU7QTT9_9ACTN</name>
<evidence type="ECO:0000256" key="2">
    <source>
        <dbReference type="ARBA" id="ARBA00022527"/>
    </source>
</evidence>
<keyword evidence="2" id="KW-0723">Serine/threonine-protein kinase</keyword>
<dbReference type="Pfam" id="PF00069">
    <property type="entry name" value="Pkinase"/>
    <property type="match status" value="1"/>
</dbReference>
<dbReference type="SMART" id="SM00220">
    <property type="entry name" value="S_TKc"/>
    <property type="match status" value="1"/>
</dbReference>
<feature type="domain" description="Protein kinase" evidence="9">
    <location>
        <begin position="10"/>
        <end position="270"/>
    </location>
</feature>
<dbReference type="EC" id="2.7.11.1" evidence="1"/>
<reference evidence="10" key="1">
    <citation type="submission" date="2024-06" db="EMBL/GenBank/DDBJ databases">
        <title>Micromonospora sp. strain HUAS YX12 genome sequences.</title>
        <authorList>
            <person name="Mo P."/>
        </authorList>
    </citation>
    <scope>NUCLEOTIDE SEQUENCE</scope>
    <source>
        <strain evidence="10">HUAS YX12</strain>
    </source>
</reference>
<evidence type="ECO:0000313" key="10">
    <source>
        <dbReference type="EMBL" id="XBT79631.1"/>
    </source>
</evidence>
<dbReference type="InterPro" id="IPR011009">
    <property type="entry name" value="Kinase-like_dom_sf"/>
</dbReference>
<evidence type="ECO:0000256" key="1">
    <source>
        <dbReference type="ARBA" id="ARBA00012513"/>
    </source>
</evidence>
<sequence>MREVVIAGRYRLLELVGRGGMGQVWRARDEELQREVAVKQVVPPNWLAENERDELRARTLREARTSARLNHPNVVRVYDVVRVQGEPWLIMEYVPSRSLQEIIESDGPLPPGRAAEIGLSVLAALRAAHDAGVLHRDVKPANVLLARDGRVLLTDFGLAVFEGGDGAMTRPGLVLGSPQYVAPERAAEGVSSVEADMWSLGATLHAAVEGRSPYARSTAMATLAALATRPPDPAPHAGPLTPVLAGLLRRDPRTRLGHRETARLLGVAAVSEADAEAAGSPGRATAGSSDRPAGGRDADVPAGDEPGSPGNPAAPGGIYPDLMPPAAAARAWSRAAKRSEWAPPTEGDSAPPPGDAAGVPGPASPSGTAGRSIPAARADAGSQSSPAGRSEAAGRVDAGDSSSPAGRPDANGRPVANGGSGAVAGSGVGGGSGVIGGPAPGGGPKADGGPPAAGGSAGFGGSGVVGGASAAMGRAAPPGRARDGDPERSRAGEPEQGASDATPEPPRSAPARPAPISLGPTVLTSFVDPGSPAGPESAPRADALSPVHIVGPGAAPVTKPPPVAHSGPVDSGAVHPAPPRPAGVPRPADPPLTAGGGNPLHRWGLVLGAVLLAVATGVGTALAITGGRDDPPQAGSSTEAVARPWERPPGPGVPPPPFPCVRPDVAGTPVRKGPPPDDPPVTVPAGWVWPADTGGFRIALPAGWLQLRSGDTTCFQDPATRRILGVEPYPGGDPVGRLKSSERDLTSAGRLPHYLRVRLESDGPGAAWECLWTAPYGERMRALRVLPGERAGWTLGWTTSEADWPAASKQFAVIRASLGTVRPTRTAG</sequence>
<keyword evidence="6 7" id="KW-0067">ATP-binding</keyword>
<feature type="compositionally biased region" description="Low complexity" evidence="8">
    <location>
        <begin position="306"/>
        <end position="317"/>
    </location>
</feature>
<evidence type="ECO:0000256" key="4">
    <source>
        <dbReference type="ARBA" id="ARBA00022741"/>
    </source>
</evidence>
<evidence type="ECO:0000256" key="8">
    <source>
        <dbReference type="SAM" id="MobiDB-lite"/>
    </source>
</evidence>
<accession>A0AAU7QTT9</accession>
<feature type="binding site" evidence="7">
    <location>
        <position position="39"/>
    </location>
    <ligand>
        <name>ATP</name>
        <dbReference type="ChEBI" id="CHEBI:30616"/>
    </ligand>
</feature>
<dbReference type="PANTHER" id="PTHR43289:SF6">
    <property type="entry name" value="SERINE_THREONINE-PROTEIN KINASE NEKL-3"/>
    <property type="match status" value="1"/>
</dbReference>
<keyword evidence="4 7" id="KW-0547">Nucleotide-binding</keyword>
<evidence type="ECO:0000256" key="6">
    <source>
        <dbReference type="ARBA" id="ARBA00022840"/>
    </source>
</evidence>
<keyword evidence="5 10" id="KW-0418">Kinase</keyword>